<dbReference type="RefSeq" id="WP_347781131.1">
    <property type="nucleotide sequence ID" value="NZ_JBDQQU010000013.1"/>
</dbReference>
<sequence length="305" mass="32912">MVEHQGIGVVGRLGVAGRMSGVSAQSIGCSGSGRAGAGYEQSSAEGLARALRDGEFRMHYQPQLDCRSGRVIGAEALMRWNSSALGRWVSPVDFIPLAERDGFIVELGDWSMAHVMRTLRLWQDAGHLPAGFKMAINLSARQLTPALPERIACLLGEAGIAPPLIELEITESHFSPDMAGMADIAHQLRRLGLRLAIDDFGTGYSILAHLRHIPANTVKIDRGLTRKVLSVERDHIIMRSLIGMIRDLGMQSVCEGVETAEELAALRQMGADSWQGFLSSPAVPAEDFIGFFGVCAAEASHDLTV</sequence>
<evidence type="ECO:0000313" key="2">
    <source>
        <dbReference type="EMBL" id="MEO3955941.1"/>
    </source>
</evidence>
<dbReference type="CDD" id="cd01948">
    <property type="entry name" value="EAL"/>
    <property type="match status" value="1"/>
</dbReference>
<dbReference type="PANTHER" id="PTHR33121">
    <property type="entry name" value="CYCLIC DI-GMP PHOSPHODIESTERASE PDEF"/>
    <property type="match status" value="1"/>
</dbReference>
<evidence type="ECO:0000259" key="1">
    <source>
        <dbReference type="PROSITE" id="PS50883"/>
    </source>
</evidence>
<gene>
    <name evidence="2" type="ORF">ABH309_15925</name>
</gene>
<dbReference type="SMART" id="SM00052">
    <property type="entry name" value="EAL"/>
    <property type="match status" value="1"/>
</dbReference>
<dbReference type="InterPro" id="IPR035919">
    <property type="entry name" value="EAL_sf"/>
</dbReference>
<comment type="caution">
    <text evidence="2">The sequence shown here is derived from an EMBL/GenBank/DDBJ whole genome shotgun (WGS) entry which is preliminary data.</text>
</comment>
<dbReference type="InterPro" id="IPR001633">
    <property type="entry name" value="EAL_dom"/>
</dbReference>
<dbReference type="Pfam" id="PF00563">
    <property type="entry name" value="EAL"/>
    <property type="match status" value="1"/>
</dbReference>
<dbReference type="InterPro" id="IPR050706">
    <property type="entry name" value="Cyclic-di-GMP_PDE-like"/>
</dbReference>
<organism evidence="2 3">
    <name type="scientific">Chromobacterium piscinae</name>
    <dbReference type="NCBI Taxonomy" id="686831"/>
    <lineage>
        <taxon>Bacteria</taxon>
        <taxon>Pseudomonadati</taxon>
        <taxon>Pseudomonadota</taxon>
        <taxon>Betaproteobacteria</taxon>
        <taxon>Neisseriales</taxon>
        <taxon>Chromobacteriaceae</taxon>
        <taxon>Chromobacterium</taxon>
    </lineage>
</organism>
<feature type="domain" description="EAL" evidence="1">
    <location>
        <begin position="40"/>
        <end position="296"/>
    </location>
</feature>
<name>A0ABV0H8F5_9NEIS</name>
<evidence type="ECO:0000313" key="3">
    <source>
        <dbReference type="Proteomes" id="UP001438292"/>
    </source>
</evidence>
<dbReference type="Proteomes" id="UP001438292">
    <property type="component" value="Unassembled WGS sequence"/>
</dbReference>
<dbReference type="SUPFAM" id="SSF141868">
    <property type="entry name" value="EAL domain-like"/>
    <property type="match status" value="1"/>
</dbReference>
<reference evidence="2 3" key="1">
    <citation type="submission" date="2024-05" db="EMBL/GenBank/DDBJ databases">
        <authorList>
            <person name="De Oliveira J.P."/>
            <person name="Noriler S.A."/>
            <person name="De Oliveira A.G."/>
            <person name="Sipoli D.S."/>
        </authorList>
    </citation>
    <scope>NUCLEOTIDE SEQUENCE [LARGE SCALE GENOMIC DNA]</scope>
    <source>
        <strain evidence="2 3">LABIM186</strain>
    </source>
</reference>
<dbReference type="PANTHER" id="PTHR33121:SF32">
    <property type="entry name" value="RNASE E SPECIFICITY FACTOR CSRD"/>
    <property type="match status" value="1"/>
</dbReference>
<proteinExistence type="predicted"/>
<dbReference type="PROSITE" id="PS50883">
    <property type="entry name" value="EAL"/>
    <property type="match status" value="1"/>
</dbReference>
<dbReference type="Gene3D" id="3.20.20.450">
    <property type="entry name" value="EAL domain"/>
    <property type="match status" value="1"/>
</dbReference>
<accession>A0ABV0H8F5</accession>
<keyword evidence="3" id="KW-1185">Reference proteome</keyword>
<protein>
    <submittedName>
        <fullName evidence="2">EAL domain-containing protein</fullName>
    </submittedName>
</protein>
<dbReference type="EMBL" id="JBDQQU010000013">
    <property type="protein sequence ID" value="MEO3955941.1"/>
    <property type="molecule type" value="Genomic_DNA"/>
</dbReference>